<dbReference type="SUPFAM" id="SSF52210">
    <property type="entry name" value="Succinyl-CoA synthetase domains"/>
    <property type="match status" value="2"/>
</dbReference>
<dbReference type="GO" id="GO:0004775">
    <property type="term" value="F:succinate-CoA ligase (ADP-forming) activity"/>
    <property type="evidence" value="ECO:0007669"/>
    <property type="project" value="TreeGrafter"/>
</dbReference>
<accession>A0A8D4IXW6</accession>
<feature type="domain" description="ATP-citrate synthase/succinyl-CoA ligase C-terminal" evidence="1">
    <location>
        <begin position="337"/>
        <end position="487"/>
    </location>
</feature>
<reference evidence="3" key="1">
    <citation type="submission" date="2017-06" db="EMBL/GenBank/DDBJ databases">
        <title>Genome sequencing of pathogenic and non-pathogenic strains within Bisgaard taxon 40.</title>
        <authorList>
            <person name="Ladner J.T."/>
            <person name="Lovett S.P."/>
            <person name="Koroleva G."/>
            <person name="Lorch J.M."/>
        </authorList>
    </citation>
    <scope>NUCLEOTIDE SEQUENCE</scope>
    <source>
        <strain evidence="3">27576-1-I1</strain>
    </source>
</reference>
<sequence>MITAAIKPNCFQDSVSLMIISKKLSSMNCVEQVSVMMGTPANKELLKNTGLWHDIFNNATPNDICISINTKEHNDSIIVEVEKALDQELTNLANHSKGKTLPTVRSWTRATKIFPQANIALISIAGEYAADTAHQALDKGLNVMLFSDNIPLEQERQLKLKAKENNLIVMGPDCGTSIIAGIPLAFANRVPEGCIGIVGASGTGIQELCSQIVLQGEGISHALGLGGRDLSEEIGGISAEIALDMLNQDTKTKVIAFVSKPPSPSVKEKIIQKMQSLTKPVIAIFLGHRPTQQNLGNGVELAYTLDEAAKKAVMLAKIQRIITSQKTSLYQGKIYGLYTGGTLATECAILMAEALNLQVDNSHHQGIMLNAKGHMIIDLGDDFYTLGRPHPMIDPSTRTDQIEKLKDTEFSILLVDIVLGFGGHIDPAGAITQAIIRLRQQRQQDFIVIATITGTDQDPQSRQKQIQILNEAEIIIANNIREAVELAVGLIHTKPQDQISKTNTLLKQPKIINIGLNNFAQDLLNCQAEAIHFRWAPIAGGNQKMIELLAKLS</sequence>
<dbReference type="GO" id="GO:0006099">
    <property type="term" value="P:tricarboxylic acid cycle"/>
    <property type="evidence" value="ECO:0007669"/>
    <property type="project" value="TreeGrafter"/>
</dbReference>
<dbReference type="GO" id="GO:0005829">
    <property type="term" value="C:cytosol"/>
    <property type="evidence" value="ECO:0007669"/>
    <property type="project" value="TreeGrafter"/>
</dbReference>
<dbReference type="Proteomes" id="UP000955338">
    <property type="component" value="Chromosome"/>
</dbReference>
<protein>
    <submittedName>
        <fullName evidence="3">Acyl-CoA synthetase FdrA</fullName>
    </submittedName>
</protein>
<proteinExistence type="predicted"/>
<dbReference type="Gene3D" id="3.40.50.720">
    <property type="entry name" value="NAD(P)-binding Rossmann-like Domain"/>
    <property type="match status" value="1"/>
</dbReference>
<dbReference type="GO" id="GO:0004776">
    <property type="term" value="F:succinate-CoA ligase (GDP-forming) activity"/>
    <property type="evidence" value="ECO:0007669"/>
    <property type="project" value="TreeGrafter"/>
</dbReference>
<dbReference type="RefSeq" id="WP_261920780.1">
    <property type="nucleotide sequence ID" value="NZ_CP022011.1"/>
</dbReference>
<dbReference type="Pfam" id="PF00549">
    <property type="entry name" value="Ligase_CoA"/>
    <property type="match status" value="1"/>
</dbReference>
<dbReference type="EMBL" id="CP022011">
    <property type="protein sequence ID" value="QDJ14697.1"/>
    <property type="molecule type" value="Genomic_DNA"/>
</dbReference>
<dbReference type="InterPro" id="IPR003781">
    <property type="entry name" value="CoA-bd"/>
</dbReference>
<feature type="domain" description="CoA-binding" evidence="2">
    <location>
        <begin position="195"/>
        <end position="286"/>
    </location>
</feature>
<dbReference type="InterPro" id="IPR016102">
    <property type="entry name" value="Succinyl-CoA_synth-like"/>
</dbReference>
<gene>
    <name evidence="3" type="ORF">CEP48_04315</name>
</gene>
<dbReference type="NCBIfam" id="NF004760">
    <property type="entry name" value="PRK06091.1"/>
    <property type="match status" value="1"/>
</dbReference>
<dbReference type="InterPro" id="IPR005811">
    <property type="entry name" value="SUCC_ACL_C"/>
</dbReference>
<dbReference type="GO" id="GO:0009361">
    <property type="term" value="C:succinate-CoA ligase complex (ADP-forming)"/>
    <property type="evidence" value="ECO:0007669"/>
    <property type="project" value="TreeGrafter"/>
</dbReference>
<dbReference type="Pfam" id="PF02629">
    <property type="entry name" value="CoA_binding"/>
    <property type="match status" value="1"/>
</dbReference>
<organism evidence="3 4">
    <name type="scientific">Mergibacter septicus</name>
    <dbReference type="NCBI Taxonomy" id="221402"/>
    <lineage>
        <taxon>Bacteria</taxon>
        <taxon>Pseudomonadati</taxon>
        <taxon>Pseudomonadota</taxon>
        <taxon>Gammaproteobacteria</taxon>
        <taxon>Pasteurellales</taxon>
        <taxon>Pasteurellaceae</taxon>
        <taxon>Mergibacter</taxon>
    </lineage>
</organism>
<evidence type="ECO:0000259" key="1">
    <source>
        <dbReference type="Pfam" id="PF00549"/>
    </source>
</evidence>
<dbReference type="Gene3D" id="3.40.50.261">
    <property type="entry name" value="Succinyl-CoA synthetase domains"/>
    <property type="match status" value="2"/>
</dbReference>
<dbReference type="PANTHER" id="PTHR11117">
    <property type="entry name" value="SUCCINYL-COA LIGASE SUBUNIT ALPHA"/>
    <property type="match status" value="1"/>
</dbReference>
<evidence type="ECO:0000313" key="4">
    <source>
        <dbReference type="Proteomes" id="UP000955338"/>
    </source>
</evidence>
<keyword evidence="4" id="KW-1185">Reference proteome</keyword>
<evidence type="ECO:0000259" key="2">
    <source>
        <dbReference type="Pfam" id="PF02629"/>
    </source>
</evidence>
<evidence type="ECO:0000313" key="3">
    <source>
        <dbReference type="EMBL" id="QDJ14697.1"/>
    </source>
</evidence>
<dbReference type="PANTHER" id="PTHR11117:SF24">
    <property type="entry name" value="PROTEIN FDRA"/>
    <property type="match status" value="1"/>
</dbReference>
<dbReference type="AlphaFoldDB" id="A0A8D4IXW6"/>
<name>A0A8D4IXW6_9PAST</name>